<dbReference type="AlphaFoldDB" id="A0A0F9PSV7"/>
<sequence length="47" mass="5683">MNFTVVPPPEIETRFIYSFLKLIQFIYHLNLKSFKINLFDKSNLQSF</sequence>
<accession>A0A0F9PSV7</accession>
<gene>
    <name evidence="1" type="ORF">LCGC14_1100140</name>
</gene>
<dbReference type="EMBL" id="LAZR01004949">
    <property type="protein sequence ID" value="KKN04176.1"/>
    <property type="molecule type" value="Genomic_DNA"/>
</dbReference>
<protein>
    <submittedName>
        <fullName evidence="1">Uncharacterized protein</fullName>
    </submittedName>
</protein>
<name>A0A0F9PSV7_9ZZZZ</name>
<evidence type="ECO:0000313" key="1">
    <source>
        <dbReference type="EMBL" id="KKN04176.1"/>
    </source>
</evidence>
<reference evidence="1" key="1">
    <citation type="journal article" date="2015" name="Nature">
        <title>Complex archaea that bridge the gap between prokaryotes and eukaryotes.</title>
        <authorList>
            <person name="Spang A."/>
            <person name="Saw J.H."/>
            <person name="Jorgensen S.L."/>
            <person name="Zaremba-Niedzwiedzka K."/>
            <person name="Martijn J."/>
            <person name="Lind A.E."/>
            <person name="van Eijk R."/>
            <person name="Schleper C."/>
            <person name="Guy L."/>
            <person name="Ettema T.J."/>
        </authorList>
    </citation>
    <scope>NUCLEOTIDE SEQUENCE</scope>
</reference>
<organism evidence="1">
    <name type="scientific">marine sediment metagenome</name>
    <dbReference type="NCBI Taxonomy" id="412755"/>
    <lineage>
        <taxon>unclassified sequences</taxon>
        <taxon>metagenomes</taxon>
        <taxon>ecological metagenomes</taxon>
    </lineage>
</organism>
<comment type="caution">
    <text evidence="1">The sequence shown here is derived from an EMBL/GenBank/DDBJ whole genome shotgun (WGS) entry which is preliminary data.</text>
</comment>
<proteinExistence type="predicted"/>